<proteinExistence type="predicted"/>
<sequence length="1327" mass="151569">MQATMPPTPLPSANNFGTHIEQLEGARNFYAWKFAIRMSLMHDGLWDLVEKGGTEGDARDQRALARICLAIKPSLYQYVRTAKTSKEAWKSLADVFEDSGLVRRVLLLRQLHRVDYSNFNNMTDYIETIMMIVQQLADIGKTIDDKEVAEILLSGLSSEYDTLVSSLETVNMTSTLTSEVVRARLLQEESRKSTDDHTAFISEKKNFKRRCHYCKKVGHIKKNCFKLKRDKKPTDEKTLIAAALVAHPKDLWFVDSGATAHMCNNKDYFISFRPNHSKITVANNEELECIGTGDIHLNINGKVHIFSNVLFVPKLSTNLISVSKLIDNNFNVTFNRGGCIITDLKGKHIASALSENGMFRFKSTTCEPLRNKVNCMFLHGQEATNSAVTDRELLAELWHKRLGHINYRDLHNIWDRIPSGSLFQKNDISKCVPCLEGKLAAKPFPKGPSKVAEQPLALIHSDVCGPLPISLGGARYLLTFTDDCTRKSFGYLLKRKSEVCDHFIQFVSMVERQMELRVKCLRSDNGGEYVNRRLSNFMKGKGILHQTTVPYCPQQNAVSERLNRTLMTKVRCMLQHSGLDRRFWAEAVMTAIYLKNRSPTAALGGRIPEEVWTGSKLDLSHLRVFGCVAYVKVHDEKRTKLDVKSKPHVFLGYSETSKGYRLADCDNPRKVVTSRDVEFLEQSFYKFGHNINKVNFNFEFFNEFSDIYCDSVNDSSTDVLKDDSVNDTSTEVVNNTSGDEDDYCTVSENDSLPDSPADNADWSPEPSSDQGEAATQTPALPSTSTGRPVRSTRSVPPKRYCDTDWSLMVYNGVEPISYKEAMSSPEAEDWRKAMKDEFDSLISNKVWKLVDRPKQTNIVKCKWVYKLKSDASGNFLRHKARLVARGFTQREGIDFHDTFSPVVRHSTMRTLFSLANELDLNIDHVDVTTAFLNGNLNETIYMEQPEGFCTNNEKVCLLQKSIYGLKQSSRMWNVRIHNVLCHNSFVQSKNEPCVYYIRTQDDFVIVSLYVDDCYLFYSKDSQCKNKLLEVLKTEFNIKNLGPIQNYLGIRVTRDRKNKTLTLDQSVYVKSILNRFNMLDCKPVSTPMVPSNKLQKESECLDDEQYKYRQLIGSLMYLSVCTRPDIAFTCSQLSQFNNCFGKSHWFAAKRLLRYLAGTINYGLHFVKSKELVLLAYTDADWANDCLERKSYTGYAIKLGSNVINWESRKQRSVALSSIEAEYYAIADVSKDLCFIKQLLSELVPSLKVHIIVFNDNQSAHKIIENKEISHKRTKHIDVRYHFIKDLVMKGFMTIKYLCTEKMFADVLTKCLNSRQHGLFRHDLSVRPC</sequence>
<dbReference type="PROSITE" id="PS50994">
    <property type="entry name" value="INTEGRASE"/>
    <property type="match status" value="1"/>
</dbReference>
<evidence type="ECO:0000313" key="22">
    <source>
        <dbReference type="EMBL" id="CAH2096435.1"/>
    </source>
</evidence>
<dbReference type="Pfam" id="PF14223">
    <property type="entry name" value="Retrotran_gag_2"/>
    <property type="match status" value="1"/>
</dbReference>
<keyword evidence="23" id="KW-1185">Reference proteome</keyword>
<keyword evidence="8" id="KW-0255">Endonuclease</keyword>
<evidence type="ECO:0000256" key="9">
    <source>
        <dbReference type="ARBA" id="ARBA00022801"/>
    </source>
</evidence>
<keyword evidence="2" id="KW-1188">Viral release from host cell</keyword>
<evidence type="ECO:0000259" key="21">
    <source>
        <dbReference type="PROSITE" id="PS50994"/>
    </source>
</evidence>
<evidence type="ECO:0000256" key="3">
    <source>
        <dbReference type="ARBA" id="ARBA00022670"/>
    </source>
</evidence>
<dbReference type="GO" id="GO:0003964">
    <property type="term" value="F:RNA-directed DNA polymerase activity"/>
    <property type="evidence" value="ECO:0007669"/>
    <property type="project" value="UniProtKB-KW"/>
</dbReference>
<dbReference type="GO" id="GO:0004519">
    <property type="term" value="F:endonuclease activity"/>
    <property type="evidence" value="ECO:0007669"/>
    <property type="project" value="UniProtKB-KW"/>
</dbReference>
<dbReference type="Pfam" id="PF25597">
    <property type="entry name" value="SH3_retrovirus"/>
    <property type="match status" value="1"/>
</dbReference>
<dbReference type="GO" id="GO:0003676">
    <property type="term" value="F:nucleic acid binding"/>
    <property type="evidence" value="ECO:0007669"/>
    <property type="project" value="InterPro"/>
</dbReference>
<evidence type="ECO:0000256" key="17">
    <source>
        <dbReference type="ARBA" id="ARBA00023268"/>
    </source>
</evidence>
<dbReference type="InterPro" id="IPR057670">
    <property type="entry name" value="SH3_retrovirus"/>
</dbReference>
<evidence type="ECO:0000256" key="7">
    <source>
        <dbReference type="ARBA" id="ARBA00022750"/>
    </source>
</evidence>
<dbReference type="PANTHER" id="PTHR42648">
    <property type="entry name" value="TRANSPOSASE, PUTATIVE-RELATED"/>
    <property type="match status" value="1"/>
</dbReference>
<evidence type="ECO:0000256" key="11">
    <source>
        <dbReference type="ARBA" id="ARBA00022842"/>
    </source>
</evidence>
<dbReference type="GO" id="GO:0003887">
    <property type="term" value="F:DNA-directed DNA polymerase activity"/>
    <property type="evidence" value="ECO:0007669"/>
    <property type="project" value="UniProtKB-KW"/>
</dbReference>
<evidence type="ECO:0000256" key="2">
    <source>
        <dbReference type="ARBA" id="ARBA00022612"/>
    </source>
</evidence>
<evidence type="ECO:0000313" key="23">
    <source>
        <dbReference type="Proteomes" id="UP001153954"/>
    </source>
</evidence>
<evidence type="ECO:0000256" key="15">
    <source>
        <dbReference type="ARBA" id="ARBA00023113"/>
    </source>
</evidence>
<keyword evidence="16" id="KW-0233">DNA recombination</keyword>
<keyword evidence="14" id="KW-0239">DNA-directed DNA polymerase</keyword>
<dbReference type="InterPro" id="IPR013103">
    <property type="entry name" value="RVT_2"/>
</dbReference>
<evidence type="ECO:0000256" key="12">
    <source>
        <dbReference type="ARBA" id="ARBA00022908"/>
    </source>
</evidence>
<reference evidence="22" key="1">
    <citation type="submission" date="2022-03" db="EMBL/GenBank/DDBJ databases">
        <authorList>
            <person name="Tunstrom K."/>
        </authorList>
    </citation>
    <scope>NUCLEOTIDE SEQUENCE</scope>
</reference>
<dbReference type="Pfam" id="PF00665">
    <property type="entry name" value="rve"/>
    <property type="match status" value="1"/>
</dbReference>
<accession>A0AAU9UFA9</accession>
<dbReference type="GO" id="GO:0042575">
    <property type="term" value="C:DNA polymerase complex"/>
    <property type="evidence" value="ECO:0007669"/>
    <property type="project" value="UniProtKB-ARBA"/>
</dbReference>
<dbReference type="GO" id="GO:0008270">
    <property type="term" value="F:zinc ion binding"/>
    <property type="evidence" value="ECO:0007669"/>
    <property type="project" value="UniProtKB-KW"/>
</dbReference>
<dbReference type="Proteomes" id="UP001153954">
    <property type="component" value="Unassembled WGS sequence"/>
</dbReference>
<dbReference type="InterPro" id="IPR039537">
    <property type="entry name" value="Retrotran_Ty1/copia-like"/>
</dbReference>
<dbReference type="InterPro" id="IPR054722">
    <property type="entry name" value="PolX-like_BBD"/>
</dbReference>
<dbReference type="GO" id="GO:0015074">
    <property type="term" value="P:DNA integration"/>
    <property type="evidence" value="ECO:0007669"/>
    <property type="project" value="UniProtKB-KW"/>
</dbReference>
<keyword evidence="7" id="KW-0064">Aspartyl protease</keyword>
<dbReference type="InterPro" id="IPR001584">
    <property type="entry name" value="Integrase_cat-core"/>
</dbReference>
<dbReference type="SUPFAM" id="SSF56672">
    <property type="entry name" value="DNA/RNA polymerases"/>
    <property type="match status" value="1"/>
</dbReference>
<dbReference type="SUPFAM" id="SSF53098">
    <property type="entry name" value="Ribonuclease H-like"/>
    <property type="match status" value="1"/>
</dbReference>
<gene>
    <name evidence="22" type="ORF">EEDITHA_LOCUS11777</name>
</gene>
<dbReference type="Gene3D" id="4.10.60.10">
    <property type="entry name" value="Zinc finger, CCHC-type"/>
    <property type="match status" value="1"/>
</dbReference>
<dbReference type="Pfam" id="PF22936">
    <property type="entry name" value="Pol_BBD"/>
    <property type="match status" value="1"/>
</dbReference>
<dbReference type="EMBL" id="CAKOGL010000016">
    <property type="protein sequence ID" value="CAH2096435.1"/>
    <property type="molecule type" value="Genomic_DNA"/>
</dbReference>
<feature type="domain" description="CCHC-type" evidence="20">
    <location>
        <begin position="209"/>
        <end position="224"/>
    </location>
</feature>
<keyword evidence="14" id="KW-0808">Transferase</keyword>
<dbReference type="InterPro" id="IPR036397">
    <property type="entry name" value="RNaseH_sf"/>
</dbReference>
<keyword evidence="14" id="KW-0548">Nucleotidyltransferase</keyword>
<dbReference type="GO" id="GO:0005524">
    <property type="term" value="F:ATP binding"/>
    <property type="evidence" value="ECO:0007669"/>
    <property type="project" value="UniProtKB-KW"/>
</dbReference>
<dbReference type="CDD" id="cd09272">
    <property type="entry name" value="RNase_HI_RT_Ty1"/>
    <property type="match status" value="1"/>
</dbReference>
<evidence type="ECO:0000256" key="8">
    <source>
        <dbReference type="ARBA" id="ARBA00022759"/>
    </source>
</evidence>
<protein>
    <recommendedName>
        <fullName evidence="24">Retrovirus-related Pol polyprotein from transposon TNT 1-94</fullName>
    </recommendedName>
</protein>
<dbReference type="PANTHER" id="PTHR42648:SF11">
    <property type="entry name" value="TRANSPOSON TY4-P GAG-POL POLYPROTEIN"/>
    <property type="match status" value="1"/>
</dbReference>
<dbReference type="InterPro" id="IPR043502">
    <property type="entry name" value="DNA/RNA_pol_sf"/>
</dbReference>
<dbReference type="GO" id="GO:0006508">
    <property type="term" value="P:proteolysis"/>
    <property type="evidence" value="ECO:0007669"/>
    <property type="project" value="UniProtKB-KW"/>
</dbReference>
<evidence type="ECO:0000256" key="14">
    <source>
        <dbReference type="ARBA" id="ARBA00022932"/>
    </source>
</evidence>
<feature type="compositionally biased region" description="Polar residues" evidence="19">
    <location>
        <begin position="726"/>
        <end position="737"/>
    </location>
</feature>
<dbReference type="InterPro" id="IPR001878">
    <property type="entry name" value="Znf_CCHC"/>
</dbReference>
<dbReference type="Pfam" id="PF07727">
    <property type="entry name" value="RVT_2"/>
    <property type="match status" value="1"/>
</dbReference>
<dbReference type="PROSITE" id="PS50158">
    <property type="entry name" value="ZF_CCHC"/>
    <property type="match status" value="1"/>
</dbReference>
<evidence type="ECO:0000256" key="13">
    <source>
        <dbReference type="ARBA" id="ARBA00022918"/>
    </source>
</evidence>
<comment type="caution">
    <text evidence="22">The sequence shown here is derived from an EMBL/GenBank/DDBJ whole genome shotgun (WGS) entry which is preliminary data.</text>
</comment>
<feature type="domain" description="Integrase catalytic" evidence="21">
    <location>
        <begin position="451"/>
        <end position="616"/>
    </location>
</feature>
<organism evidence="22 23">
    <name type="scientific">Euphydryas editha</name>
    <name type="common">Edith's checkerspot</name>
    <dbReference type="NCBI Taxonomy" id="104508"/>
    <lineage>
        <taxon>Eukaryota</taxon>
        <taxon>Metazoa</taxon>
        <taxon>Ecdysozoa</taxon>
        <taxon>Arthropoda</taxon>
        <taxon>Hexapoda</taxon>
        <taxon>Insecta</taxon>
        <taxon>Pterygota</taxon>
        <taxon>Neoptera</taxon>
        <taxon>Endopterygota</taxon>
        <taxon>Lepidoptera</taxon>
        <taxon>Glossata</taxon>
        <taxon>Ditrysia</taxon>
        <taxon>Papilionoidea</taxon>
        <taxon>Nymphalidae</taxon>
        <taxon>Nymphalinae</taxon>
        <taxon>Euphydryas</taxon>
    </lineage>
</organism>
<keyword evidence="3" id="KW-0645">Protease</keyword>
<evidence type="ECO:0000256" key="16">
    <source>
        <dbReference type="ARBA" id="ARBA00023172"/>
    </source>
</evidence>
<keyword evidence="4" id="KW-0540">Nuclease</keyword>
<evidence type="ECO:0000256" key="10">
    <source>
        <dbReference type="ARBA" id="ARBA00022840"/>
    </source>
</evidence>
<evidence type="ECO:0000256" key="19">
    <source>
        <dbReference type="SAM" id="MobiDB-lite"/>
    </source>
</evidence>
<dbReference type="Gene3D" id="3.30.420.10">
    <property type="entry name" value="Ribonuclease H-like superfamily/Ribonuclease H"/>
    <property type="match status" value="1"/>
</dbReference>
<feature type="region of interest" description="Disordered" evidence="19">
    <location>
        <begin position="726"/>
        <end position="797"/>
    </location>
</feature>
<keyword evidence="6" id="KW-0547">Nucleotide-binding</keyword>
<name>A0AAU9UFA9_EUPED</name>
<keyword evidence="10" id="KW-0067">ATP-binding</keyword>
<comment type="function">
    <text evidence="1">The aspartyl protease (PR) mediates the proteolytic cleavages of the Gag and Gag-Pol polyproteins after assembly of the VLP.</text>
</comment>
<keyword evidence="18" id="KW-0862">Zinc</keyword>
<keyword evidence="15" id="KW-0917">Virion maturation</keyword>
<keyword evidence="5" id="KW-0479">Metal-binding</keyword>
<keyword evidence="11" id="KW-0460">Magnesium</keyword>
<dbReference type="GO" id="GO:0004190">
    <property type="term" value="F:aspartic-type endopeptidase activity"/>
    <property type="evidence" value="ECO:0007669"/>
    <property type="project" value="UniProtKB-KW"/>
</dbReference>
<dbReference type="InterPro" id="IPR012337">
    <property type="entry name" value="RNaseH-like_sf"/>
</dbReference>
<dbReference type="GO" id="GO:0006310">
    <property type="term" value="P:DNA recombination"/>
    <property type="evidence" value="ECO:0007669"/>
    <property type="project" value="UniProtKB-KW"/>
</dbReference>
<keyword evidence="17" id="KW-0511">Multifunctional enzyme</keyword>
<evidence type="ECO:0000256" key="18">
    <source>
        <dbReference type="PROSITE-ProRule" id="PRU00047"/>
    </source>
</evidence>
<keyword evidence="9" id="KW-0378">Hydrolase</keyword>
<keyword evidence="12" id="KW-0229">DNA integration</keyword>
<feature type="compositionally biased region" description="Polar residues" evidence="19">
    <location>
        <begin position="765"/>
        <end position="794"/>
    </location>
</feature>
<evidence type="ECO:0000256" key="6">
    <source>
        <dbReference type="ARBA" id="ARBA00022741"/>
    </source>
</evidence>
<evidence type="ECO:0008006" key="24">
    <source>
        <dbReference type="Google" id="ProtNLM"/>
    </source>
</evidence>
<evidence type="ECO:0000256" key="4">
    <source>
        <dbReference type="ARBA" id="ARBA00022722"/>
    </source>
</evidence>
<keyword evidence="13" id="KW-0695">RNA-directed DNA polymerase</keyword>
<evidence type="ECO:0000256" key="5">
    <source>
        <dbReference type="ARBA" id="ARBA00022723"/>
    </source>
</evidence>
<evidence type="ECO:0000256" key="1">
    <source>
        <dbReference type="ARBA" id="ARBA00002180"/>
    </source>
</evidence>
<evidence type="ECO:0000259" key="20">
    <source>
        <dbReference type="PROSITE" id="PS50158"/>
    </source>
</evidence>
<keyword evidence="18" id="KW-0863">Zinc-finger</keyword>